<reference evidence="2 3" key="1">
    <citation type="journal article" date="2012" name="J. Bacteriol.">
        <title>Genome Sequence of Fibrella aestuarina BUZ 2T, a Filamentous Marine Bacterium.</title>
        <authorList>
            <person name="Filippini M."/>
            <person name="Qi W."/>
            <person name="Blom J."/>
            <person name="Goesmann A."/>
            <person name="Smits T.H."/>
            <person name="Bagheri H.C."/>
        </authorList>
    </citation>
    <scope>NUCLEOTIDE SEQUENCE [LARGE SCALE GENOMIC DNA]</scope>
    <source>
        <strain evidence="3">BUZ 2T</strain>
    </source>
</reference>
<dbReference type="InterPro" id="IPR013211">
    <property type="entry name" value="LVIVD"/>
</dbReference>
<evidence type="ECO:0008006" key="4">
    <source>
        <dbReference type="Google" id="ProtNLM"/>
    </source>
</evidence>
<accession>I0K3B6</accession>
<dbReference type="EMBL" id="HE796683">
    <property type="protein sequence ID" value="CCG98619.1"/>
    <property type="molecule type" value="Genomic_DNA"/>
</dbReference>
<protein>
    <recommendedName>
        <fullName evidence="4">LVIVD repeat-containing protein</fullName>
    </recommendedName>
</protein>
<keyword evidence="3" id="KW-1185">Reference proteome</keyword>
<dbReference type="HOGENOM" id="CLU_631355_0_0_10"/>
<organism evidence="2 3">
    <name type="scientific">Fibrella aestuarina BUZ 2</name>
    <dbReference type="NCBI Taxonomy" id="1166018"/>
    <lineage>
        <taxon>Bacteria</taxon>
        <taxon>Pseudomonadati</taxon>
        <taxon>Bacteroidota</taxon>
        <taxon>Cytophagia</taxon>
        <taxon>Cytophagales</taxon>
        <taxon>Spirosomataceae</taxon>
        <taxon>Fibrella</taxon>
    </lineage>
</organism>
<dbReference type="eggNOG" id="COG5276">
    <property type="taxonomic scope" value="Bacteria"/>
</dbReference>
<proteinExistence type="predicted"/>
<evidence type="ECO:0000313" key="3">
    <source>
        <dbReference type="Proteomes" id="UP000011058"/>
    </source>
</evidence>
<gene>
    <name evidence="2" type="ORF">FAES_0608</name>
</gene>
<feature type="signal peptide" evidence="1">
    <location>
        <begin position="1"/>
        <end position="21"/>
    </location>
</feature>
<evidence type="ECO:0000313" key="2">
    <source>
        <dbReference type="EMBL" id="CCG98619.1"/>
    </source>
</evidence>
<dbReference type="Pfam" id="PF08309">
    <property type="entry name" value="LVIVD"/>
    <property type="match status" value="1"/>
</dbReference>
<dbReference type="PATRIC" id="fig|1166018.3.peg.617"/>
<dbReference type="AlphaFoldDB" id="I0K3B6"/>
<sequence length="438" mass="49176">MKRLYKLLWLMPLAMIDSACTDQCTETHTYRQYTAVQLTTTQVRQGVSIEAARELEQPGKIYTKDGYLFINELKRGIHVIDNRNPESPKKVAFLRIPGNGDLAIRDNFLYADSYMDLVTFDIGDLTNIREVSRNRDVFVQGQFDGGWWYYSPQNGNNMIQDQEVRYVTETIQTNCEATPTNNVWWNRGVAFASADLSSGGNKASPGGGTNGTGGSMARFTLYDKFLYAVGQTDMKLFNIQQPSQPALSNTINMGWGIETIFPYKDKLFIGSQTGMLIYDNANPANPQRLSVFQHARVCDPVVVNDNTAYVTLRSGNTCAGFTNQLDVVDITNLTNPRLLKSYPMRNPHGLGVDFPNLFICEGAYGLKSFNVADPMQVDKNLQQYMEDLQAYDVIPMGGVNGRKTLLLIGRDGFYQFDYSNPRALRLLSRIPVKSPVLT</sequence>
<name>I0K3B6_9BACT</name>
<dbReference type="KEGG" id="fae:FAES_0608"/>
<dbReference type="RefSeq" id="WP_015329719.1">
    <property type="nucleotide sequence ID" value="NC_020054.1"/>
</dbReference>
<evidence type="ECO:0000256" key="1">
    <source>
        <dbReference type="SAM" id="SignalP"/>
    </source>
</evidence>
<dbReference type="STRING" id="1166018.FAES_0608"/>
<dbReference type="OrthoDB" id="1521841at2"/>
<dbReference type="Proteomes" id="UP000011058">
    <property type="component" value="Chromosome"/>
</dbReference>
<keyword evidence="1" id="KW-0732">Signal</keyword>
<dbReference type="SUPFAM" id="SSF75011">
    <property type="entry name" value="3-carboxy-cis,cis-mucoante lactonizing enzyme"/>
    <property type="match status" value="1"/>
</dbReference>
<feature type="chain" id="PRO_5003630122" description="LVIVD repeat-containing protein" evidence="1">
    <location>
        <begin position="22"/>
        <end position="438"/>
    </location>
</feature>